<protein>
    <submittedName>
        <fullName evidence="3">Alpha/beta fold hydrolase</fullName>
    </submittedName>
</protein>
<dbReference type="GO" id="GO:0016787">
    <property type="term" value="F:hydrolase activity"/>
    <property type="evidence" value="ECO:0007669"/>
    <property type="project" value="UniProtKB-KW"/>
</dbReference>
<keyword evidence="3" id="KW-0378">Hydrolase</keyword>
<organism evidence="3 4">
    <name type="scientific">Zhongshania borealis</name>
    <dbReference type="NCBI Taxonomy" id="889488"/>
    <lineage>
        <taxon>Bacteria</taxon>
        <taxon>Pseudomonadati</taxon>
        <taxon>Pseudomonadota</taxon>
        <taxon>Gammaproteobacteria</taxon>
        <taxon>Cellvibrionales</taxon>
        <taxon>Spongiibacteraceae</taxon>
        <taxon>Zhongshania</taxon>
    </lineage>
</organism>
<sequence>MRKLAKVLMWLLITILLGIGLYTLWCLVAYRDIDTADLLEHYGDGVQFAEIGGTTLAYRIDGDLQSGPPWVLVHSHYFDSLMWQDMLDELGTDAPVIRYDMTSHGLSGPDKKADYSMSRDVDLLAGLLDQLAVNSALVVGSSLGGNIAFNFAAAYPERTRALVLINSGGMKRQQSSRRNASGIAPWFYRVFYFVPTAAYRAFIEWMVVDDAVATDALVQRFHRMFRHSGNRQAEMQRMASFDTGEPAPVLAKVTAPSLILWGKKNPQLPFELADEFVSLLGNAASVEKIVVDGAGHLLPVEKPAETAALLNQFRSGL</sequence>
<evidence type="ECO:0000256" key="1">
    <source>
        <dbReference type="SAM" id="Phobius"/>
    </source>
</evidence>
<dbReference type="PANTHER" id="PTHR43689:SF8">
    <property type="entry name" value="ALPHA_BETA-HYDROLASES SUPERFAMILY PROTEIN"/>
    <property type="match status" value="1"/>
</dbReference>
<dbReference type="SUPFAM" id="SSF53474">
    <property type="entry name" value="alpha/beta-Hydrolases"/>
    <property type="match status" value="1"/>
</dbReference>
<dbReference type="InterPro" id="IPR029058">
    <property type="entry name" value="AB_hydrolase_fold"/>
</dbReference>
<dbReference type="PANTHER" id="PTHR43689">
    <property type="entry name" value="HYDROLASE"/>
    <property type="match status" value="1"/>
</dbReference>
<dbReference type="Gene3D" id="3.40.50.1820">
    <property type="entry name" value="alpha/beta hydrolase"/>
    <property type="match status" value="1"/>
</dbReference>
<dbReference type="RefSeq" id="WP_344936376.1">
    <property type="nucleotide sequence ID" value="NZ_BAABDM010000004.1"/>
</dbReference>
<keyword evidence="1" id="KW-1133">Transmembrane helix</keyword>
<name>A0ABP7WWF6_9GAMM</name>
<feature type="domain" description="AB hydrolase-1" evidence="2">
    <location>
        <begin position="71"/>
        <end position="308"/>
    </location>
</feature>
<evidence type="ECO:0000259" key="2">
    <source>
        <dbReference type="Pfam" id="PF12697"/>
    </source>
</evidence>
<feature type="transmembrane region" description="Helical" evidence="1">
    <location>
        <begin position="7"/>
        <end position="30"/>
    </location>
</feature>
<keyword evidence="4" id="KW-1185">Reference proteome</keyword>
<accession>A0ABP7WWF6</accession>
<dbReference type="Pfam" id="PF12697">
    <property type="entry name" value="Abhydrolase_6"/>
    <property type="match status" value="1"/>
</dbReference>
<dbReference type="Proteomes" id="UP001500392">
    <property type="component" value="Unassembled WGS sequence"/>
</dbReference>
<keyword evidence="1" id="KW-0472">Membrane</keyword>
<comment type="caution">
    <text evidence="3">The sequence shown here is derived from an EMBL/GenBank/DDBJ whole genome shotgun (WGS) entry which is preliminary data.</text>
</comment>
<dbReference type="EMBL" id="BAABDM010000004">
    <property type="protein sequence ID" value="GAA4098624.1"/>
    <property type="molecule type" value="Genomic_DNA"/>
</dbReference>
<dbReference type="InterPro" id="IPR000073">
    <property type="entry name" value="AB_hydrolase_1"/>
</dbReference>
<gene>
    <name evidence="3" type="ORF">GCM10022414_24540</name>
</gene>
<evidence type="ECO:0000313" key="4">
    <source>
        <dbReference type="Proteomes" id="UP001500392"/>
    </source>
</evidence>
<keyword evidence="1" id="KW-0812">Transmembrane</keyword>
<proteinExistence type="predicted"/>
<reference evidence="4" key="1">
    <citation type="journal article" date="2019" name="Int. J. Syst. Evol. Microbiol.">
        <title>The Global Catalogue of Microorganisms (GCM) 10K type strain sequencing project: providing services to taxonomists for standard genome sequencing and annotation.</title>
        <authorList>
            <consortium name="The Broad Institute Genomics Platform"/>
            <consortium name="The Broad Institute Genome Sequencing Center for Infectious Disease"/>
            <person name="Wu L."/>
            <person name="Ma J."/>
        </authorList>
    </citation>
    <scope>NUCLEOTIDE SEQUENCE [LARGE SCALE GENOMIC DNA]</scope>
    <source>
        <strain evidence="4">JCM 17304</strain>
    </source>
</reference>
<evidence type="ECO:0000313" key="3">
    <source>
        <dbReference type="EMBL" id="GAA4098624.1"/>
    </source>
</evidence>
<dbReference type="PRINTS" id="PR00111">
    <property type="entry name" value="ABHYDROLASE"/>
</dbReference>